<feature type="region of interest" description="Disordered" evidence="1">
    <location>
        <begin position="85"/>
        <end position="111"/>
    </location>
</feature>
<dbReference type="Gene3D" id="2.60.120.430">
    <property type="entry name" value="Galactose-binding lectin"/>
    <property type="match status" value="1"/>
</dbReference>
<dbReference type="Pfam" id="PF11721">
    <property type="entry name" value="Malectin"/>
    <property type="match status" value="1"/>
</dbReference>
<protein>
    <submittedName>
        <fullName evidence="3">Malectin</fullName>
    </submittedName>
</protein>
<feature type="non-terminal residue" evidence="3">
    <location>
        <position position="1"/>
    </location>
</feature>
<dbReference type="AlphaFoldDB" id="A0A060CD29"/>
<feature type="domain" description="Malectin" evidence="2">
    <location>
        <begin position="7"/>
        <end position="69"/>
    </location>
</feature>
<name>A0A060CD29_9BACT</name>
<reference evidence="3" key="1">
    <citation type="journal article" date="2013" name="Environ. Microbiol.">
        <title>Seasonally variable intestinal metagenomes of the red palm weevil (Rhynchophorus ferrugineus).</title>
        <authorList>
            <person name="Jia S."/>
            <person name="Zhang X."/>
            <person name="Zhang G."/>
            <person name="Yin A."/>
            <person name="Zhang S."/>
            <person name="Li F."/>
            <person name="Wang L."/>
            <person name="Zhao D."/>
            <person name="Yun Q."/>
            <person name="Tala"/>
            <person name="Wang J."/>
            <person name="Sun G."/>
            <person name="Baabdullah M."/>
            <person name="Yu X."/>
            <person name="Hu S."/>
            <person name="Al-Mssallem I.S."/>
            <person name="Yu J."/>
        </authorList>
    </citation>
    <scope>NUCLEOTIDE SEQUENCE</scope>
</reference>
<feature type="compositionally biased region" description="Polar residues" evidence="1">
    <location>
        <begin position="95"/>
        <end position="111"/>
    </location>
</feature>
<evidence type="ECO:0000256" key="1">
    <source>
        <dbReference type="SAM" id="MobiDB-lite"/>
    </source>
</evidence>
<accession>A0A060CD29</accession>
<dbReference type="EMBL" id="KF123585">
    <property type="protein sequence ID" value="AIA90890.1"/>
    <property type="molecule type" value="Genomic_DNA"/>
</dbReference>
<evidence type="ECO:0000259" key="2">
    <source>
        <dbReference type="Pfam" id="PF11721"/>
    </source>
</evidence>
<sequence>TTRCASHFAEVWTGAFNTGVRVFDVRMEGSIALDDLDIFARVGADKALVTATPVTVSDGNLTIDFIHVIQNPNLSGIEVYPVAAGASEDDPPSTPGSLAVSNLLGNSLSLT</sequence>
<organism evidence="3">
    <name type="scientific">uncultured Opitutus sp</name>
    <dbReference type="NCBI Taxonomy" id="296825"/>
    <lineage>
        <taxon>Bacteria</taxon>
        <taxon>Pseudomonadati</taxon>
        <taxon>Verrucomicrobiota</taxon>
        <taxon>Opitutia</taxon>
        <taxon>Opitutales</taxon>
        <taxon>Opitutaceae</taxon>
        <taxon>Opitutus</taxon>
        <taxon>environmental samples</taxon>
    </lineage>
</organism>
<dbReference type="InterPro" id="IPR021720">
    <property type="entry name" value="Malectin_dom"/>
</dbReference>
<proteinExistence type="predicted"/>
<feature type="non-terminal residue" evidence="3">
    <location>
        <position position="111"/>
    </location>
</feature>
<evidence type="ECO:0000313" key="3">
    <source>
        <dbReference type="EMBL" id="AIA90890.1"/>
    </source>
</evidence>